<dbReference type="Proteomes" id="UP000652761">
    <property type="component" value="Unassembled WGS sequence"/>
</dbReference>
<comment type="caution">
    <text evidence="2">The sequence shown here is derived from an EMBL/GenBank/DDBJ whole genome shotgun (WGS) entry which is preliminary data.</text>
</comment>
<gene>
    <name evidence="2" type="ORF">Taro_020140</name>
</gene>
<protein>
    <submittedName>
        <fullName evidence="2">Uncharacterized protein</fullName>
    </submittedName>
</protein>
<accession>A0A843UYT4</accession>
<feature type="compositionally biased region" description="Polar residues" evidence="1">
    <location>
        <begin position="1"/>
        <end position="12"/>
    </location>
</feature>
<evidence type="ECO:0000313" key="3">
    <source>
        <dbReference type="Proteomes" id="UP000652761"/>
    </source>
</evidence>
<organism evidence="2 3">
    <name type="scientific">Colocasia esculenta</name>
    <name type="common">Wild taro</name>
    <name type="synonym">Arum esculentum</name>
    <dbReference type="NCBI Taxonomy" id="4460"/>
    <lineage>
        <taxon>Eukaryota</taxon>
        <taxon>Viridiplantae</taxon>
        <taxon>Streptophyta</taxon>
        <taxon>Embryophyta</taxon>
        <taxon>Tracheophyta</taxon>
        <taxon>Spermatophyta</taxon>
        <taxon>Magnoliopsida</taxon>
        <taxon>Liliopsida</taxon>
        <taxon>Araceae</taxon>
        <taxon>Aroideae</taxon>
        <taxon>Colocasieae</taxon>
        <taxon>Colocasia</taxon>
    </lineage>
</organism>
<sequence>MGSETKGASSLANHDDASLPEGVKPAEVVFRVNRNLSGDDDYGPSSHKAGTGVASAPSPGDVKMLRSKGFWRRLLGKKKEGVCINK</sequence>
<proteinExistence type="predicted"/>
<evidence type="ECO:0000256" key="1">
    <source>
        <dbReference type="SAM" id="MobiDB-lite"/>
    </source>
</evidence>
<reference evidence="2" key="1">
    <citation type="submission" date="2017-07" db="EMBL/GenBank/DDBJ databases">
        <title>Taro Niue Genome Assembly and Annotation.</title>
        <authorList>
            <person name="Atibalentja N."/>
            <person name="Keating K."/>
            <person name="Fields C.J."/>
        </authorList>
    </citation>
    <scope>NUCLEOTIDE SEQUENCE</scope>
    <source>
        <strain evidence="2">Niue_2</strain>
        <tissue evidence="2">Leaf</tissue>
    </source>
</reference>
<feature type="region of interest" description="Disordered" evidence="1">
    <location>
        <begin position="1"/>
        <end position="62"/>
    </location>
</feature>
<name>A0A843UYT4_COLES</name>
<keyword evidence="3" id="KW-1185">Reference proteome</keyword>
<evidence type="ECO:0000313" key="2">
    <source>
        <dbReference type="EMBL" id="MQL87597.1"/>
    </source>
</evidence>
<dbReference type="AlphaFoldDB" id="A0A843UYT4"/>
<dbReference type="EMBL" id="NMUH01000989">
    <property type="protein sequence ID" value="MQL87597.1"/>
    <property type="molecule type" value="Genomic_DNA"/>
</dbReference>